<evidence type="ECO:0000313" key="4">
    <source>
        <dbReference type="Proteomes" id="UP001324533"/>
    </source>
</evidence>
<dbReference type="Pfam" id="PF08327">
    <property type="entry name" value="AHSA1"/>
    <property type="match status" value="2"/>
</dbReference>
<dbReference type="Gene3D" id="3.30.530.20">
    <property type="match status" value="2"/>
</dbReference>
<dbReference type="EMBL" id="CP139779">
    <property type="protein sequence ID" value="WQB70455.1"/>
    <property type="molecule type" value="Genomic_DNA"/>
</dbReference>
<keyword evidence="4" id="KW-1185">Reference proteome</keyword>
<protein>
    <submittedName>
        <fullName evidence="3">SRPBCC family protein</fullName>
    </submittedName>
</protein>
<organism evidence="3 4">
    <name type="scientific">Microbacterium invictum</name>
    <dbReference type="NCBI Taxonomy" id="515415"/>
    <lineage>
        <taxon>Bacteria</taxon>
        <taxon>Bacillati</taxon>
        <taxon>Actinomycetota</taxon>
        <taxon>Actinomycetes</taxon>
        <taxon>Micrococcales</taxon>
        <taxon>Microbacteriaceae</taxon>
        <taxon>Microbacterium</taxon>
    </lineage>
</organism>
<gene>
    <name evidence="3" type="ORF">T9R20_00410</name>
</gene>
<feature type="domain" description="Activator of Hsp90 ATPase homologue 1/2-like C-terminal" evidence="2">
    <location>
        <begin position="22"/>
        <end position="158"/>
    </location>
</feature>
<dbReference type="CDD" id="cd07814">
    <property type="entry name" value="SRPBCC_CalC_Aha1-like"/>
    <property type="match status" value="1"/>
</dbReference>
<dbReference type="SUPFAM" id="SSF55961">
    <property type="entry name" value="Bet v1-like"/>
    <property type="match status" value="2"/>
</dbReference>
<feature type="domain" description="Activator of Hsp90 ATPase homologue 1/2-like C-terminal" evidence="2">
    <location>
        <begin position="190"/>
        <end position="323"/>
    </location>
</feature>
<evidence type="ECO:0000256" key="1">
    <source>
        <dbReference type="ARBA" id="ARBA00006817"/>
    </source>
</evidence>
<sequence length="326" mass="36278">MPVTDVTTDAEALTMTLEAEFDAPVERLWRAFTDPQQLERFWGPPGWPARFPKFDFTVGGHARYVMTSPQGEQSWGSWEFLSIDAPRGFTVLDAFANEEGAPLEGMPVMRVVFAFESTGTGSRLVNTTYFASSEALEQVVAFGAVEGSTLAINQLDLVLHDLRDFAAGRGTELELLDDQHVRITRVIRGPRALVWRAHHDSDLLKKWMLGPDGWTMPVAEQATAVGDTYRNVWAPEPGTEGEEFGFEGELLLSDPPRREVSTERMIGMDSPGTLNDLSFYEEDGMTLLTLVIEYPDKETRDMILATGMVDGMETSYERLEGVLATV</sequence>
<evidence type="ECO:0000313" key="3">
    <source>
        <dbReference type="EMBL" id="WQB70455.1"/>
    </source>
</evidence>
<evidence type="ECO:0000259" key="2">
    <source>
        <dbReference type="Pfam" id="PF08327"/>
    </source>
</evidence>
<dbReference type="InterPro" id="IPR023393">
    <property type="entry name" value="START-like_dom_sf"/>
</dbReference>
<proteinExistence type="inferred from homology"/>
<comment type="similarity">
    <text evidence="1">Belongs to the AHA1 family.</text>
</comment>
<dbReference type="RefSeq" id="WP_322410598.1">
    <property type="nucleotide sequence ID" value="NZ_CP139779.1"/>
</dbReference>
<dbReference type="Proteomes" id="UP001324533">
    <property type="component" value="Chromosome"/>
</dbReference>
<reference evidence="3 4" key="1">
    <citation type="submission" date="2023-06" db="EMBL/GenBank/DDBJ databases">
        <title>Rock-solubilizing bacteria, Microbacterium invictum, promotes re-establishment of vegetation in rocky wasteland by accelerating rock bio-weathering and reshaping soil bacterial community.</title>
        <authorList>
            <person name="Liu C."/>
        </authorList>
    </citation>
    <scope>NUCLEOTIDE SEQUENCE [LARGE SCALE GENOMIC DNA]</scope>
    <source>
        <strain evidence="3 4">X-18</strain>
    </source>
</reference>
<name>A0ABZ0VE95_9MICO</name>
<dbReference type="InterPro" id="IPR013538">
    <property type="entry name" value="ASHA1/2-like_C"/>
</dbReference>
<accession>A0ABZ0VE95</accession>